<dbReference type="SUPFAM" id="SSF52091">
    <property type="entry name" value="SpoIIaa-like"/>
    <property type="match status" value="1"/>
</dbReference>
<dbReference type="PROSITE" id="PS50801">
    <property type="entry name" value="STAS"/>
    <property type="match status" value="1"/>
</dbReference>
<dbReference type="Proteomes" id="UP000199053">
    <property type="component" value="Unassembled WGS sequence"/>
</dbReference>
<dbReference type="InterPro" id="IPR036513">
    <property type="entry name" value="STAS_dom_sf"/>
</dbReference>
<dbReference type="SMART" id="SM00448">
    <property type="entry name" value="REC"/>
    <property type="match status" value="1"/>
</dbReference>
<dbReference type="InterPro" id="IPR002645">
    <property type="entry name" value="STAS_dom"/>
</dbReference>
<reference evidence="6" key="1">
    <citation type="submission" date="2016-10" db="EMBL/GenBank/DDBJ databases">
        <authorList>
            <person name="Varghese N."/>
            <person name="Submissions S."/>
        </authorList>
    </citation>
    <scope>NUCLEOTIDE SEQUENCE [LARGE SCALE GENOMIC DNA]</scope>
    <source>
        <strain evidence="6">DSM 16995</strain>
    </source>
</reference>
<feature type="domain" description="STAS" evidence="4">
    <location>
        <begin position="128"/>
        <end position="237"/>
    </location>
</feature>
<dbReference type="InterPro" id="IPR050595">
    <property type="entry name" value="Bact_response_regulator"/>
</dbReference>
<dbReference type="RefSeq" id="WP_092159719.1">
    <property type="nucleotide sequence ID" value="NZ_FNGA01000002.1"/>
</dbReference>
<dbReference type="CDD" id="cd17536">
    <property type="entry name" value="REC_YesN-like"/>
    <property type="match status" value="1"/>
</dbReference>
<dbReference type="InterPro" id="IPR001789">
    <property type="entry name" value="Sig_transdc_resp-reg_receiver"/>
</dbReference>
<dbReference type="OrthoDB" id="9800029at2"/>
<evidence type="ECO:0000256" key="2">
    <source>
        <dbReference type="PROSITE-ProRule" id="PRU00169"/>
    </source>
</evidence>
<keyword evidence="6" id="KW-1185">Reference proteome</keyword>
<gene>
    <name evidence="5" type="ORF">SAMN05660337_1487</name>
</gene>
<keyword evidence="1 2" id="KW-0597">Phosphoprotein</keyword>
<evidence type="ECO:0000256" key="1">
    <source>
        <dbReference type="ARBA" id="ARBA00022553"/>
    </source>
</evidence>
<dbReference type="Pfam" id="PF01740">
    <property type="entry name" value="STAS"/>
    <property type="match status" value="1"/>
</dbReference>
<dbReference type="AlphaFoldDB" id="A0A1G9FD68"/>
<evidence type="ECO:0000259" key="4">
    <source>
        <dbReference type="PROSITE" id="PS50801"/>
    </source>
</evidence>
<dbReference type="Gene3D" id="3.30.750.24">
    <property type="entry name" value="STAS domain"/>
    <property type="match status" value="1"/>
</dbReference>
<evidence type="ECO:0000259" key="3">
    <source>
        <dbReference type="PROSITE" id="PS50110"/>
    </source>
</evidence>
<dbReference type="PANTHER" id="PTHR44591">
    <property type="entry name" value="STRESS RESPONSE REGULATOR PROTEIN 1"/>
    <property type="match status" value="1"/>
</dbReference>
<dbReference type="EMBL" id="FNGA01000002">
    <property type="protein sequence ID" value="SDK86143.1"/>
    <property type="molecule type" value="Genomic_DNA"/>
</dbReference>
<dbReference type="PANTHER" id="PTHR44591:SF3">
    <property type="entry name" value="RESPONSE REGULATORY DOMAIN-CONTAINING PROTEIN"/>
    <property type="match status" value="1"/>
</dbReference>
<dbReference type="InterPro" id="IPR011006">
    <property type="entry name" value="CheY-like_superfamily"/>
</dbReference>
<dbReference type="Gene3D" id="3.40.50.2300">
    <property type="match status" value="1"/>
</dbReference>
<feature type="modified residue" description="4-aspartylphosphate" evidence="2">
    <location>
        <position position="52"/>
    </location>
</feature>
<dbReference type="STRING" id="246191.SAMN05660337_1487"/>
<organism evidence="5 6">
    <name type="scientific">Maridesulfovibrio ferrireducens</name>
    <dbReference type="NCBI Taxonomy" id="246191"/>
    <lineage>
        <taxon>Bacteria</taxon>
        <taxon>Pseudomonadati</taxon>
        <taxon>Thermodesulfobacteriota</taxon>
        <taxon>Desulfovibrionia</taxon>
        <taxon>Desulfovibrionales</taxon>
        <taxon>Desulfovibrionaceae</taxon>
        <taxon>Maridesulfovibrio</taxon>
    </lineage>
</organism>
<sequence>MSKILVIDDEKATLNMFKMLLSVYGHEVLTAENGEIGIELFDTEKPDLVMTDIKMPGVDGLQVLGRIKAMSPEAEVIVITGHGDMELAIKALNLDATDFLNKPVKREDLEKALQLSAERRKFVSGKRDDVQLNLEDEIAVINVIGSLTSKSDGSIHDVFDEALSSGRKDILMIFQEKTSINGGGMDSLIKGVEKVRSRGCNLYIAGLSDNFHAVFDSMGISSMASMYDTEAEARANI</sequence>
<name>A0A1G9FD68_9BACT</name>
<evidence type="ECO:0000313" key="6">
    <source>
        <dbReference type="Proteomes" id="UP000199053"/>
    </source>
</evidence>
<dbReference type="Pfam" id="PF00072">
    <property type="entry name" value="Response_reg"/>
    <property type="match status" value="1"/>
</dbReference>
<dbReference type="SUPFAM" id="SSF52172">
    <property type="entry name" value="CheY-like"/>
    <property type="match status" value="1"/>
</dbReference>
<protein>
    <submittedName>
        <fullName evidence="5">STAS domain-containing protein</fullName>
    </submittedName>
</protein>
<accession>A0A1G9FD68</accession>
<evidence type="ECO:0000313" key="5">
    <source>
        <dbReference type="EMBL" id="SDK86143.1"/>
    </source>
</evidence>
<feature type="domain" description="Response regulatory" evidence="3">
    <location>
        <begin position="3"/>
        <end position="117"/>
    </location>
</feature>
<dbReference type="PROSITE" id="PS50110">
    <property type="entry name" value="RESPONSE_REGULATORY"/>
    <property type="match status" value="1"/>
</dbReference>
<proteinExistence type="predicted"/>
<dbReference type="GO" id="GO:0000160">
    <property type="term" value="P:phosphorelay signal transduction system"/>
    <property type="evidence" value="ECO:0007669"/>
    <property type="project" value="InterPro"/>
</dbReference>